<gene>
    <name evidence="1" type="ORF">PCOR1329_LOCUS74498</name>
</gene>
<proteinExistence type="predicted"/>
<dbReference type="EMBL" id="CAUYUJ010020104">
    <property type="protein sequence ID" value="CAK0895896.1"/>
    <property type="molecule type" value="Genomic_DNA"/>
</dbReference>
<name>A0ABN9XDI4_9DINO</name>
<organism evidence="1 2">
    <name type="scientific">Prorocentrum cordatum</name>
    <dbReference type="NCBI Taxonomy" id="2364126"/>
    <lineage>
        <taxon>Eukaryota</taxon>
        <taxon>Sar</taxon>
        <taxon>Alveolata</taxon>
        <taxon>Dinophyceae</taxon>
        <taxon>Prorocentrales</taxon>
        <taxon>Prorocentraceae</taxon>
        <taxon>Prorocentrum</taxon>
    </lineage>
</organism>
<protein>
    <submittedName>
        <fullName evidence="1">Uncharacterized protein</fullName>
    </submittedName>
</protein>
<evidence type="ECO:0000313" key="2">
    <source>
        <dbReference type="Proteomes" id="UP001189429"/>
    </source>
</evidence>
<dbReference type="SUPFAM" id="SSF56219">
    <property type="entry name" value="DNase I-like"/>
    <property type="match status" value="1"/>
</dbReference>
<reference evidence="1" key="1">
    <citation type="submission" date="2023-10" db="EMBL/GenBank/DDBJ databases">
        <authorList>
            <person name="Chen Y."/>
            <person name="Shah S."/>
            <person name="Dougan E. K."/>
            <person name="Thang M."/>
            <person name="Chan C."/>
        </authorList>
    </citation>
    <scope>NUCLEOTIDE SEQUENCE [LARGE SCALE GENOMIC DNA]</scope>
</reference>
<accession>A0ABN9XDI4</accession>
<comment type="caution">
    <text evidence="1">The sequence shown here is derived from an EMBL/GenBank/DDBJ whole genome shotgun (WGS) entry which is preliminary data.</text>
</comment>
<dbReference type="InterPro" id="IPR036691">
    <property type="entry name" value="Endo/exonu/phosph_ase_sf"/>
</dbReference>
<keyword evidence="2" id="KW-1185">Reference proteome</keyword>
<sequence>MPSEVLESHFIETHNANQGKQTLKKRLSCAKSLIVLAQEIGYHDWECEALCPWCTSRKWNVMVVPGPPTAGKPPAAGLAIFAREGIGLRGPTYPASSPAARRSTINEQISFGSELVPFRAQHAAVEVPGWPTLNIRNIYLRTGEGMFLKNAKILMNVGLALAGQPNPSIIGGDWNMTAAEVEASSFTVNAQVPLLVPKSITCRRATANSVIDYFALTSGAIRLVKAVQADMKWAIKPHRSQLMYLTYVGGGKIAATKQVGPMLQDEHDWQLERSYAEGAAEMALSGSVGSAWRLLSTAWARFAVQAAIRLGHLTGAPIQAHSYGGYLRPKWVYYMYEGSDQEGIQAGADGWKRYENALSAIAKLQAHRPSVDVNKLQDEIHGFVTTDYAGQGVSQRLDAVVAHARRAPAAPSTSAQDLTNMIEEAAEDTGTAKQAADRDSAQRWKQWCDGASENGAGRLHRVTKYQDVPAPTIASGQPDQSAIDSAWKLSARAEACVSRFRHTATLIADYGKYDGTIELVQEVVPSGCEGDGYADIVIKAHAVEEYDAYTALHQYISFSSYNDDTGVGVEGDAKEEVVQKAIRAGRGFREVASKLQASINDKFAIVSSSDDISKQIAEGLKVQNQSVKPAVSFLGTDFPGGKRRGTRGKYKARARRHQQRLRQLSKFRKVIPTKAAERISRIYRTGAKPALIFGVEINGMSDSELAKFRKTCQSQRKPYHGGASASAKLVLLGDPAVHEALAPALQWCRMCWIANHCPQAATVDFSELIQWWDNAVTDPSLRVSFDLVPPYIRLNSRKFNTHHKFCIMSCACDGIWTRSRARSRGYTTDGKCKCGEDMVQLAVPLDTEEIEFAIDGSCTKPALLELQRTGWATVLLDPLGTEALRVMYAAVPASLPQTSAMAEYLAFAFSCQAADRLTTLHTDFKGTINQFNKSAQQQVQVTQRYGGVFGFAQSLPGLAHVKAVRHGKAHRSGEDYVNLDAETKRITDGNIAADHYAAKGAGRHEAITGELNERLEQHQLLCKDTTKFIAHIVPIFDQEEERWQRNSTGYKRIKSIRTDNWHDWQDTDLGQQCTRCLRLRQPGYDQLNGCAGTPSFLKEHIANTLGHRLVAVDQKGDLSDMTCKATVFVCIKCGAWAQQRRKLKLREQCTWPTNKGIQVLSNLRKSTGPHKKLAKHIEASMPLQHRGPQQLQPEKVVTRVARPAPDGPYDSEQRMARLHERIRAKEVARKQQAEDANTMLGNSDIMKRSTRTMAGGSSPTGMGLPPSGLVDCRAVEDYVDMRADLRDWAALWFEGYTRLASNSGPWQEWRVAFVAEMFNQGARPSFIGCGKFHLKSECVLSVNTCRLLRKYGICPGGYWETAPQTDLGHHLRGDLYLMMTRTWTEQFLFSSVSDGLQQMGRIGSVPGPMAHRIAQAMEGNDGQQSGGSADSYFGGELASAAQAGWQDYGASFPCQARGYA</sequence>
<dbReference type="Proteomes" id="UP001189429">
    <property type="component" value="Unassembled WGS sequence"/>
</dbReference>
<evidence type="ECO:0000313" key="1">
    <source>
        <dbReference type="EMBL" id="CAK0895896.1"/>
    </source>
</evidence>